<accession>A0A8S2GA07</accession>
<dbReference type="InterPro" id="IPR055191">
    <property type="entry name" value="POL2_thumb"/>
</dbReference>
<feature type="non-terminal residue" evidence="4">
    <location>
        <position position="1"/>
    </location>
</feature>
<comment type="function">
    <text evidence="1">DNA polymerase II participates in chromosomal DNA replication.</text>
</comment>
<dbReference type="SUPFAM" id="SSF56672">
    <property type="entry name" value="DNA/RNA polymerases"/>
    <property type="match status" value="1"/>
</dbReference>
<evidence type="ECO:0000259" key="3">
    <source>
        <dbReference type="Pfam" id="PF22634"/>
    </source>
</evidence>
<gene>
    <name evidence="4" type="ORF">OVA965_LOCUS45272</name>
    <name evidence="5" type="ORF">TMI583_LOCUS48622</name>
</gene>
<dbReference type="EMBL" id="CAJOBA010100569">
    <property type="protein sequence ID" value="CAF4518577.1"/>
    <property type="molecule type" value="Genomic_DNA"/>
</dbReference>
<dbReference type="Proteomes" id="UP000677228">
    <property type="component" value="Unassembled WGS sequence"/>
</dbReference>
<dbReference type="EC" id="2.7.7.7" evidence="1"/>
<dbReference type="Pfam" id="PF22634">
    <property type="entry name" value="POL2_thumb"/>
    <property type="match status" value="1"/>
</dbReference>
<dbReference type="AlphaFoldDB" id="A0A8S2GA07"/>
<sequence>WLDVLYSHGNDITDKELVELISERRTMSRMLSDYGEQKSTSISTAKRLAEFLGDDVVKDKGLCCRFVIANVPRGAPITERAIPLTIFQSDQSVRNYYLRKWLHLSITESLDLRDILDWNYYIDRLNSCVQKIVYTYSVVFQYLQYLLLLPYFPFVVDYYLIMSVYLRY</sequence>
<comment type="subcellular location">
    <subcellularLocation>
        <location evidence="1">Nucleus</location>
    </subcellularLocation>
</comment>
<comment type="cofactor">
    <cofactor evidence="1">
        <name>[4Fe-4S] cluster</name>
        <dbReference type="ChEBI" id="CHEBI:49883"/>
    </cofactor>
</comment>
<keyword evidence="1" id="KW-0808">Transferase</keyword>
<name>A0A8S2GA07_9BILA</name>
<keyword evidence="1" id="KW-0548">Nucleotidyltransferase</keyword>
<evidence type="ECO:0000256" key="1">
    <source>
        <dbReference type="RuleBase" id="RU365029"/>
    </source>
</evidence>
<keyword evidence="1" id="KW-0238">DNA-binding</keyword>
<keyword evidence="1" id="KW-0004">4Fe-4S</keyword>
<dbReference type="InterPro" id="IPR029703">
    <property type="entry name" value="POL2"/>
</dbReference>
<dbReference type="PANTHER" id="PTHR10670">
    <property type="entry name" value="DNA POLYMERASE EPSILON CATALYTIC SUBUNIT A"/>
    <property type="match status" value="1"/>
</dbReference>
<keyword evidence="1" id="KW-0539">Nucleus</keyword>
<dbReference type="PANTHER" id="PTHR10670:SF0">
    <property type="entry name" value="DNA POLYMERASE EPSILON CATALYTIC SUBUNIT A"/>
    <property type="match status" value="1"/>
</dbReference>
<protein>
    <recommendedName>
        <fullName evidence="1">DNA polymerase epsilon catalytic subunit</fullName>
        <ecNumber evidence="1">2.7.7.7</ecNumber>
    </recommendedName>
</protein>
<keyword evidence="1" id="KW-0863">Zinc-finger</keyword>
<evidence type="ECO:0000313" key="4">
    <source>
        <dbReference type="EMBL" id="CAF1660692.1"/>
    </source>
</evidence>
<dbReference type="GO" id="GO:0000278">
    <property type="term" value="P:mitotic cell cycle"/>
    <property type="evidence" value="ECO:0007669"/>
    <property type="project" value="TreeGrafter"/>
</dbReference>
<keyword evidence="1" id="KW-0235">DNA replication</keyword>
<dbReference type="GO" id="GO:0008270">
    <property type="term" value="F:zinc ion binding"/>
    <property type="evidence" value="ECO:0007669"/>
    <property type="project" value="UniProtKB-KW"/>
</dbReference>
<comment type="catalytic activity">
    <reaction evidence="1">
        <text>DNA(n) + a 2'-deoxyribonucleoside 5'-triphosphate = DNA(n+1) + diphosphate</text>
        <dbReference type="Rhea" id="RHEA:22508"/>
        <dbReference type="Rhea" id="RHEA-COMP:17339"/>
        <dbReference type="Rhea" id="RHEA-COMP:17340"/>
        <dbReference type="ChEBI" id="CHEBI:33019"/>
        <dbReference type="ChEBI" id="CHEBI:61560"/>
        <dbReference type="ChEBI" id="CHEBI:173112"/>
        <dbReference type="EC" id="2.7.7.7"/>
    </reaction>
</comment>
<dbReference type="Proteomes" id="UP000682733">
    <property type="component" value="Unassembled WGS sequence"/>
</dbReference>
<reference evidence="4" key="1">
    <citation type="submission" date="2021-02" db="EMBL/GenBank/DDBJ databases">
        <authorList>
            <person name="Nowell W R."/>
        </authorList>
    </citation>
    <scope>NUCLEOTIDE SEQUENCE</scope>
</reference>
<keyword evidence="1" id="KW-0411">Iron-sulfur</keyword>
<keyword evidence="2" id="KW-0812">Transmembrane</keyword>
<dbReference type="GO" id="GO:0006272">
    <property type="term" value="P:leading strand elongation"/>
    <property type="evidence" value="ECO:0007669"/>
    <property type="project" value="TreeGrafter"/>
</dbReference>
<dbReference type="GO" id="GO:0006297">
    <property type="term" value="P:nucleotide-excision repair, DNA gap filling"/>
    <property type="evidence" value="ECO:0007669"/>
    <property type="project" value="TreeGrafter"/>
</dbReference>
<comment type="similarity">
    <text evidence="1">Belongs to the DNA polymerase type-B family.</text>
</comment>
<dbReference type="GO" id="GO:0008622">
    <property type="term" value="C:epsilon DNA polymerase complex"/>
    <property type="evidence" value="ECO:0007669"/>
    <property type="project" value="InterPro"/>
</dbReference>
<keyword evidence="2" id="KW-0472">Membrane</keyword>
<keyword evidence="1" id="KW-0479">Metal-binding</keyword>
<dbReference type="GO" id="GO:0003677">
    <property type="term" value="F:DNA binding"/>
    <property type="evidence" value="ECO:0007669"/>
    <property type="project" value="UniProtKB-KW"/>
</dbReference>
<keyword evidence="1" id="KW-0862">Zinc</keyword>
<evidence type="ECO:0000313" key="5">
    <source>
        <dbReference type="EMBL" id="CAF4518577.1"/>
    </source>
</evidence>
<keyword evidence="2" id="KW-1133">Transmembrane helix</keyword>
<organism evidence="4 6">
    <name type="scientific">Didymodactylos carnosus</name>
    <dbReference type="NCBI Taxonomy" id="1234261"/>
    <lineage>
        <taxon>Eukaryota</taxon>
        <taxon>Metazoa</taxon>
        <taxon>Spiralia</taxon>
        <taxon>Gnathifera</taxon>
        <taxon>Rotifera</taxon>
        <taxon>Eurotatoria</taxon>
        <taxon>Bdelloidea</taxon>
        <taxon>Philodinida</taxon>
        <taxon>Philodinidae</taxon>
        <taxon>Didymodactylos</taxon>
    </lineage>
</organism>
<dbReference type="GO" id="GO:0008310">
    <property type="term" value="F:single-stranded DNA 3'-5' DNA exonuclease activity"/>
    <property type="evidence" value="ECO:0007669"/>
    <property type="project" value="TreeGrafter"/>
</dbReference>
<dbReference type="GO" id="GO:0006287">
    <property type="term" value="P:base-excision repair, gap-filling"/>
    <property type="evidence" value="ECO:0007669"/>
    <property type="project" value="TreeGrafter"/>
</dbReference>
<proteinExistence type="inferred from homology"/>
<evidence type="ECO:0000313" key="6">
    <source>
        <dbReference type="Proteomes" id="UP000677228"/>
    </source>
</evidence>
<dbReference type="GO" id="GO:0045004">
    <property type="term" value="P:DNA replication proofreading"/>
    <property type="evidence" value="ECO:0007669"/>
    <property type="project" value="TreeGrafter"/>
</dbReference>
<evidence type="ECO:0000256" key="2">
    <source>
        <dbReference type="SAM" id="Phobius"/>
    </source>
</evidence>
<dbReference type="InterPro" id="IPR043502">
    <property type="entry name" value="DNA/RNA_pol_sf"/>
</dbReference>
<dbReference type="EMBL" id="CAJNOK010070054">
    <property type="protein sequence ID" value="CAF1660692.1"/>
    <property type="molecule type" value="Genomic_DNA"/>
</dbReference>
<keyword evidence="1" id="KW-0239">DNA-directed DNA polymerase</keyword>
<dbReference type="GO" id="GO:0003887">
    <property type="term" value="F:DNA-directed DNA polymerase activity"/>
    <property type="evidence" value="ECO:0007669"/>
    <property type="project" value="UniProtKB-KW"/>
</dbReference>
<feature type="transmembrane region" description="Helical" evidence="2">
    <location>
        <begin position="142"/>
        <end position="166"/>
    </location>
</feature>
<keyword evidence="1" id="KW-0408">Iron</keyword>
<comment type="caution">
    <text evidence="4">The sequence shown here is derived from an EMBL/GenBank/DDBJ whole genome shotgun (WGS) entry which is preliminary data.</text>
</comment>
<feature type="domain" description="DNA polymerase epsilon ,catalytic subunit A thumb" evidence="3">
    <location>
        <begin position="1"/>
        <end position="134"/>
    </location>
</feature>
<dbReference type="GO" id="GO:0051539">
    <property type="term" value="F:4 iron, 4 sulfur cluster binding"/>
    <property type="evidence" value="ECO:0007669"/>
    <property type="project" value="UniProtKB-KW"/>
</dbReference>